<protein>
    <recommendedName>
        <fullName evidence="3">Protein kinase domain-containing protein</fullName>
    </recommendedName>
</protein>
<dbReference type="Proteomes" id="UP000268093">
    <property type="component" value="Unassembled WGS sequence"/>
</dbReference>
<accession>A0A433D3T4</accession>
<organism evidence="1 2">
    <name type="scientific">Jimgerdemannia flammicorona</name>
    <dbReference type="NCBI Taxonomy" id="994334"/>
    <lineage>
        <taxon>Eukaryota</taxon>
        <taxon>Fungi</taxon>
        <taxon>Fungi incertae sedis</taxon>
        <taxon>Mucoromycota</taxon>
        <taxon>Mucoromycotina</taxon>
        <taxon>Endogonomycetes</taxon>
        <taxon>Endogonales</taxon>
        <taxon>Endogonaceae</taxon>
        <taxon>Jimgerdemannia</taxon>
    </lineage>
</organism>
<dbReference type="AlphaFoldDB" id="A0A433D3T4"/>
<gene>
    <name evidence="1" type="ORF">BC936DRAFT_148115</name>
</gene>
<evidence type="ECO:0008006" key="3">
    <source>
        <dbReference type="Google" id="ProtNLM"/>
    </source>
</evidence>
<keyword evidence="2" id="KW-1185">Reference proteome</keyword>
<comment type="caution">
    <text evidence="1">The sequence shown here is derived from an EMBL/GenBank/DDBJ whole genome shotgun (WGS) entry which is preliminary data.</text>
</comment>
<dbReference type="EMBL" id="RBNI01007203">
    <property type="protein sequence ID" value="RUP45485.1"/>
    <property type="molecule type" value="Genomic_DNA"/>
</dbReference>
<proteinExistence type="predicted"/>
<name>A0A433D3T4_9FUNG</name>
<evidence type="ECO:0000313" key="1">
    <source>
        <dbReference type="EMBL" id="RUP45485.1"/>
    </source>
</evidence>
<reference evidence="1 2" key="1">
    <citation type="journal article" date="2018" name="New Phytol.">
        <title>Phylogenomics of Endogonaceae and evolution of mycorrhizas within Mucoromycota.</title>
        <authorList>
            <person name="Chang Y."/>
            <person name="Desiro A."/>
            <person name="Na H."/>
            <person name="Sandor L."/>
            <person name="Lipzen A."/>
            <person name="Clum A."/>
            <person name="Barry K."/>
            <person name="Grigoriev I.V."/>
            <person name="Martin F.M."/>
            <person name="Stajich J.E."/>
            <person name="Smith M.E."/>
            <person name="Bonito G."/>
            <person name="Spatafora J.W."/>
        </authorList>
    </citation>
    <scope>NUCLEOTIDE SEQUENCE [LARGE SCALE GENOMIC DNA]</scope>
    <source>
        <strain evidence="1 2">GMNB39</strain>
    </source>
</reference>
<evidence type="ECO:0000313" key="2">
    <source>
        <dbReference type="Proteomes" id="UP000268093"/>
    </source>
</evidence>
<sequence length="62" mass="7197">MYPLLIILYSHTHSLATGNMHVMPRNLKELLEAIICILQVLVVMHSGDNPIFHQDIQWFNII</sequence>
<dbReference type="OrthoDB" id="2432637at2759"/>